<organism evidence="2 3">
    <name type="scientific">Acetobacter orientalis</name>
    <dbReference type="NCBI Taxonomy" id="146474"/>
    <lineage>
        <taxon>Bacteria</taxon>
        <taxon>Pseudomonadati</taxon>
        <taxon>Pseudomonadota</taxon>
        <taxon>Alphaproteobacteria</taxon>
        <taxon>Acetobacterales</taxon>
        <taxon>Acetobacteraceae</taxon>
        <taxon>Acetobacter</taxon>
    </lineage>
</organism>
<dbReference type="EMBL" id="AP018515">
    <property type="protein sequence ID" value="BBC80347.1"/>
    <property type="molecule type" value="Genomic_DNA"/>
</dbReference>
<proteinExistence type="predicted"/>
<name>A0A2Z5ZJR1_9PROT</name>
<evidence type="ECO:0000313" key="2">
    <source>
        <dbReference type="EMBL" id="BBC80347.1"/>
    </source>
</evidence>
<dbReference type="Proteomes" id="UP000270034">
    <property type="component" value="Chromosome"/>
</dbReference>
<dbReference type="KEGG" id="aot:AcetOri_orf02978"/>
<sequence length="60" mass="6737">MQSHGGKAHEKQNQTQQCSLNDGPQMMIAEKGRTAKRLCSHKKRLKTAGAEAFDIKKQKK</sequence>
<evidence type="ECO:0000256" key="1">
    <source>
        <dbReference type="SAM" id="MobiDB-lite"/>
    </source>
</evidence>
<evidence type="ECO:0000313" key="3">
    <source>
        <dbReference type="Proteomes" id="UP000270034"/>
    </source>
</evidence>
<accession>A0A2Z5ZJR1</accession>
<feature type="compositionally biased region" description="Polar residues" evidence="1">
    <location>
        <begin position="13"/>
        <end position="22"/>
    </location>
</feature>
<reference evidence="2 3" key="1">
    <citation type="submission" date="2018-02" db="EMBL/GenBank/DDBJ databases">
        <title>Acetobacter orientalis genome.</title>
        <authorList>
            <person name="Nakashima N."/>
            <person name="Tamura T."/>
        </authorList>
    </citation>
    <scope>NUCLEOTIDE SEQUENCE [LARGE SCALE GENOMIC DNA]</scope>
    <source>
        <strain evidence="2 3">FAN1</strain>
    </source>
</reference>
<protein>
    <submittedName>
        <fullName evidence="2">Ca++-ATPase</fullName>
    </submittedName>
</protein>
<dbReference type="AlphaFoldDB" id="A0A2Z5ZJR1"/>
<feature type="region of interest" description="Disordered" evidence="1">
    <location>
        <begin position="1"/>
        <end position="24"/>
    </location>
</feature>
<gene>
    <name evidence="2" type="ORF">AcetOrient_orf02978</name>
</gene>